<keyword evidence="3" id="KW-0547">Nucleotide-binding</keyword>
<proteinExistence type="inferred from homology"/>
<dbReference type="EMBL" id="CAADRP010001609">
    <property type="protein sequence ID" value="VFU44940.1"/>
    <property type="molecule type" value="Genomic_DNA"/>
</dbReference>
<dbReference type="AlphaFoldDB" id="A0A6N2MAT9"/>
<dbReference type="InterPro" id="IPR036565">
    <property type="entry name" value="Mur-like_cat_sf"/>
</dbReference>
<evidence type="ECO:0000256" key="4">
    <source>
        <dbReference type="ARBA" id="ARBA00022840"/>
    </source>
</evidence>
<reference evidence="5" key="1">
    <citation type="submission" date="2019-03" db="EMBL/GenBank/DDBJ databases">
        <authorList>
            <person name="Mank J."/>
            <person name="Almeida P."/>
        </authorList>
    </citation>
    <scope>NUCLEOTIDE SEQUENCE</scope>
    <source>
        <strain evidence="5">78183</strain>
    </source>
</reference>
<dbReference type="InterPro" id="IPR001645">
    <property type="entry name" value="Folylpolyglutamate_synth"/>
</dbReference>
<accession>A0A6N2MAT9</accession>
<comment type="similarity">
    <text evidence="1">Belongs to the folylpolyglutamate synthase family.</text>
</comment>
<dbReference type="GO" id="GO:0005524">
    <property type="term" value="F:ATP binding"/>
    <property type="evidence" value="ECO:0007669"/>
    <property type="project" value="UniProtKB-KW"/>
</dbReference>
<sequence>MKVTFSSFFKGSNEFLNHILCYFVGNTIGQIASHKAGIFKHQIPAFTVPQVPEAMDVLHENAQELM</sequence>
<dbReference type="SUPFAM" id="SSF53623">
    <property type="entry name" value="MurD-like peptide ligases, catalytic domain"/>
    <property type="match status" value="1"/>
</dbReference>
<evidence type="ECO:0000313" key="5">
    <source>
        <dbReference type="EMBL" id="VFU44940.1"/>
    </source>
</evidence>
<dbReference type="GO" id="GO:0004326">
    <property type="term" value="F:tetrahydrofolylpolyglutamate synthase activity"/>
    <property type="evidence" value="ECO:0007669"/>
    <property type="project" value="InterPro"/>
</dbReference>
<evidence type="ECO:0000256" key="2">
    <source>
        <dbReference type="ARBA" id="ARBA00022598"/>
    </source>
</evidence>
<keyword evidence="2" id="KW-0436">Ligase</keyword>
<name>A0A6N2MAT9_SALVM</name>
<protein>
    <submittedName>
        <fullName evidence="5">Uncharacterized protein</fullName>
    </submittedName>
</protein>
<dbReference type="PANTHER" id="PTHR11136:SF5">
    <property type="entry name" value="FOLYLPOLYGLUTAMATE SYNTHASE, MITOCHONDRIAL"/>
    <property type="match status" value="1"/>
</dbReference>
<evidence type="ECO:0000256" key="3">
    <source>
        <dbReference type="ARBA" id="ARBA00022741"/>
    </source>
</evidence>
<dbReference type="Gene3D" id="3.40.1190.10">
    <property type="entry name" value="Mur-like, catalytic domain"/>
    <property type="match status" value="1"/>
</dbReference>
<evidence type="ECO:0000256" key="1">
    <source>
        <dbReference type="ARBA" id="ARBA00008276"/>
    </source>
</evidence>
<organism evidence="5">
    <name type="scientific">Salix viminalis</name>
    <name type="common">Common osier</name>
    <name type="synonym">Basket willow</name>
    <dbReference type="NCBI Taxonomy" id="40686"/>
    <lineage>
        <taxon>Eukaryota</taxon>
        <taxon>Viridiplantae</taxon>
        <taxon>Streptophyta</taxon>
        <taxon>Embryophyta</taxon>
        <taxon>Tracheophyta</taxon>
        <taxon>Spermatophyta</taxon>
        <taxon>Magnoliopsida</taxon>
        <taxon>eudicotyledons</taxon>
        <taxon>Gunneridae</taxon>
        <taxon>Pentapetalae</taxon>
        <taxon>rosids</taxon>
        <taxon>fabids</taxon>
        <taxon>Malpighiales</taxon>
        <taxon>Salicaceae</taxon>
        <taxon>Saliceae</taxon>
        <taxon>Salix</taxon>
    </lineage>
</organism>
<dbReference type="PANTHER" id="PTHR11136">
    <property type="entry name" value="FOLYLPOLYGLUTAMATE SYNTHASE-RELATED"/>
    <property type="match status" value="1"/>
</dbReference>
<dbReference type="GO" id="GO:0005739">
    <property type="term" value="C:mitochondrion"/>
    <property type="evidence" value="ECO:0007669"/>
    <property type="project" value="TreeGrafter"/>
</dbReference>
<dbReference type="GO" id="GO:0005829">
    <property type="term" value="C:cytosol"/>
    <property type="evidence" value="ECO:0007669"/>
    <property type="project" value="TreeGrafter"/>
</dbReference>
<keyword evidence="4" id="KW-0067">ATP-binding</keyword>
<gene>
    <name evidence="5" type="ORF">SVIM_LOCUS279073</name>
</gene>